<sequence>MLEISSDKLVYALSQNHAPVARAVSGETVVFHTCDCFENQIVREDQDFGTLDWERINPATGPLYVEGADPGDTLSVEILAIDVAEQGVMTTGPNLGVLGDELKENVIRMVQIRDGFAHFSSALSIPLSPMIGVIGTAPAGTDVPCGTPGDHGGNMDCTKIRAGATLLLPVNVPGALLAMGDLHAAMADGEVAVCGMEIAGKVTVRVHVIKGLAWKLPMLMDEENVITIASEERLDEAATRATKNMVDFLEGFCGMERAEAVLLLSAVGSLRICQVVDPKKTARMELPRAYAERLGFSFAIA</sequence>
<dbReference type="OrthoDB" id="9811740at2"/>
<dbReference type="EMBL" id="LPVJ01000006">
    <property type="protein sequence ID" value="KUO97114.1"/>
    <property type="molecule type" value="Genomic_DNA"/>
</dbReference>
<dbReference type="Proteomes" id="UP000053557">
    <property type="component" value="Unassembled WGS sequence"/>
</dbReference>
<dbReference type="Pfam" id="PF03069">
    <property type="entry name" value="FmdA_AmdA"/>
    <property type="match status" value="2"/>
</dbReference>
<dbReference type="Gene3D" id="3.10.28.20">
    <property type="entry name" value="Acetamidase/Formamidase-like domains"/>
    <property type="match status" value="1"/>
</dbReference>
<protein>
    <submittedName>
        <fullName evidence="1">Acetamidase</fullName>
    </submittedName>
</protein>
<dbReference type="GO" id="GO:0016811">
    <property type="term" value="F:hydrolase activity, acting on carbon-nitrogen (but not peptide) bonds, in linear amides"/>
    <property type="evidence" value="ECO:0007669"/>
    <property type="project" value="InterPro"/>
</dbReference>
<dbReference type="AlphaFoldDB" id="A0A124IWD9"/>
<keyword evidence="2" id="KW-1185">Reference proteome</keyword>
<dbReference type="Gene3D" id="2.60.120.580">
    <property type="entry name" value="Acetamidase/Formamidase-like domains"/>
    <property type="match status" value="1"/>
</dbReference>
<dbReference type="PANTHER" id="PTHR31891">
    <property type="entry name" value="FORMAMIDASE C869.04-RELATED"/>
    <property type="match status" value="1"/>
</dbReference>
<accession>A0A124IWD9</accession>
<organism evidence="1 2">
    <name type="scientific">Ferroacidibacillus organovorans</name>
    <dbReference type="NCBI Taxonomy" id="1765683"/>
    <lineage>
        <taxon>Bacteria</taxon>
        <taxon>Bacillati</taxon>
        <taxon>Bacillota</taxon>
        <taxon>Bacilli</taxon>
        <taxon>Bacillales</taxon>
        <taxon>Alicyclobacillaceae</taxon>
        <taxon>Ferroacidibacillus</taxon>
    </lineage>
</organism>
<dbReference type="PANTHER" id="PTHR31891:SF1">
    <property type="entry name" value="FORMAMIDASE C869.04-RELATED"/>
    <property type="match status" value="1"/>
</dbReference>
<dbReference type="SUPFAM" id="SSF141130">
    <property type="entry name" value="Acetamidase/Formamidase-like"/>
    <property type="match status" value="1"/>
</dbReference>
<reference evidence="1 2" key="1">
    <citation type="submission" date="2015-12" db="EMBL/GenBank/DDBJ databases">
        <title>Draft genome sequence of Acidibacillus ferrooxidans ITV001, isolated from a chalcopyrite acid mine drainage site in Brazil.</title>
        <authorList>
            <person name="Dall'Agnol H."/>
            <person name="Nancucheo I."/>
            <person name="Johnson B."/>
            <person name="Oliveira R."/>
            <person name="Leite L."/>
            <person name="Pylro V."/>
            <person name="Nunes G.L."/>
            <person name="Tzotzos G."/>
            <person name="Fernandes G.R."/>
            <person name="Dutra J."/>
            <person name="Orellana S.C."/>
            <person name="Oliveira G."/>
        </authorList>
    </citation>
    <scope>NUCLEOTIDE SEQUENCE [LARGE SCALE GENOMIC DNA]</scope>
    <source>
        <strain evidence="2">ITV01</strain>
    </source>
</reference>
<dbReference type="Gene3D" id="2.40.10.120">
    <property type="match status" value="1"/>
</dbReference>
<name>A0A124IWD9_9BACL</name>
<dbReference type="RefSeq" id="WP_067711593.1">
    <property type="nucleotide sequence ID" value="NZ_LPVJ01000006.1"/>
</dbReference>
<dbReference type="InterPro" id="IPR004304">
    <property type="entry name" value="FmdA_AmdA"/>
</dbReference>
<proteinExistence type="predicted"/>
<evidence type="ECO:0000313" key="2">
    <source>
        <dbReference type="Proteomes" id="UP000053557"/>
    </source>
</evidence>
<comment type="caution">
    <text evidence="1">The sequence shown here is derived from an EMBL/GenBank/DDBJ whole genome shotgun (WGS) entry which is preliminary data.</text>
</comment>
<gene>
    <name evidence="1" type="ORF">ATW55_12450</name>
</gene>
<evidence type="ECO:0000313" key="1">
    <source>
        <dbReference type="EMBL" id="KUO97114.1"/>
    </source>
</evidence>